<feature type="compositionally biased region" description="Basic and acidic residues" evidence="1">
    <location>
        <begin position="343"/>
        <end position="360"/>
    </location>
</feature>
<sequence>MATLNVKYQHRLQGPPSSHASTHIYDGFISKIKYDGLLTCGFGISQVLRFKKLVRIGGGCCEPELEQYRERDVAFSDVSVRQVLHRIESYQGQRDEWIKSSKSTPMLTNKDFAALFDGTKHYETPKKCCISGYPGLALSLRARVPPSLFCVFLLLPRAFLQVLAWLPRWHRSPAAVLRDSLPTSAKTQECMRNRFTAQITGVVCVAQGEPSGIALDEPPRNSCERHPLRWGLDRSCGAQYILLLDTYRAPAYRDTARLVTRLLLLGSIARLTTLRWRPCQLLVPMRALISVKRLQEKENRVVGSLRLNEEAAVLPTVDSTTYDKPDAAAADESHELGDEEAKESDTTVEKPQEEEEYKQS</sequence>
<evidence type="ECO:0000313" key="4">
    <source>
        <dbReference type="Proteomes" id="UP000735874"/>
    </source>
</evidence>
<dbReference type="Proteomes" id="UP000735874">
    <property type="component" value="Unassembled WGS sequence"/>
</dbReference>
<protein>
    <submittedName>
        <fullName evidence="2">Uncharacterized protein</fullName>
    </submittedName>
</protein>
<feature type="region of interest" description="Disordered" evidence="1">
    <location>
        <begin position="316"/>
        <end position="360"/>
    </location>
</feature>
<evidence type="ECO:0000313" key="3">
    <source>
        <dbReference type="EMBL" id="KAG2893659.1"/>
    </source>
</evidence>
<reference evidence="2" key="1">
    <citation type="submission" date="2018-10" db="EMBL/GenBank/DDBJ databases">
        <title>Effector identification in a new, highly contiguous assembly of the strawberry crown rot pathogen Phytophthora cactorum.</title>
        <authorList>
            <person name="Armitage A.D."/>
            <person name="Nellist C.F."/>
            <person name="Bates H."/>
            <person name="Vickerstaff R.J."/>
            <person name="Harrison R.J."/>
        </authorList>
    </citation>
    <scope>NUCLEOTIDE SEQUENCE</scope>
    <source>
        <strain evidence="2">15-7</strain>
        <strain evidence="3">4032</strain>
    </source>
</reference>
<name>A0A8T0Y7N4_9STRA</name>
<dbReference type="Proteomes" id="UP000774804">
    <property type="component" value="Unassembled WGS sequence"/>
</dbReference>
<evidence type="ECO:0000256" key="1">
    <source>
        <dbReference type="SAM" id="MobiDB-lite"/>
    </source>
</evidence>
<feature type="compositionally biased region" description="Basic and acidic residues" evidence="1">
    <location>
        <begin position="321"/>
        <end position="336"/>
    </location>
</feature>
<dbReference type="AlphaFoldDB" id="A0A8T0Y7N4"/>
<dbReference type="EMBL" id="RCMG01000923">
    <property type="protein sequence ID" value="KAG2841996.1"/>
    <property type="molecule type" value="Genomic_DNA"/>
</dbReference>
<accession>A0A8T0Y7N4</accession>
<dbReference type="VEuPathDB" id="FungiDB:PC110_g8691"/>
<gene>
    <name evidence="2" type="ORF">PC113_g18899</name>
    <name evidence="3" type="ORF">PC115_g18393</name>
</gene>
<organism evidence="2 4">
    <name type="scientific">Phytophthora cactorum</name>
    <dbReference type="NCBI Taxonomy" id="29920"/>
    <lineage>
        <taxon>Eukaryota</taxon>
        <taxon>Sar</taxon>
        <taxon>Stramenopiles</taxon>
        <taxon>Oomycota</taxon>
        <taxon>Peronosporomycetes</taxon>
        <taxon>Peronosporales</taxon>
        <taxon>Peronosporaceae</taxon>
        <taxon>Phytophthora</taxon>
    </lineage>
</organism>
<dbReference type="EMBL" id="RCMI01000947">
    <property type="protein sequence ID" value="KAG2893659.1"/>
    <property type="molecule type" value="Genomic_DNA"/>
</dbReference>
<proteinExistence type="predicted"/>
<evidence type="ECO:0000313" key="2">
    <source>
        <dbReference type="EMBL" id="KAG2841996.1"/>
    </source>
</evidence>
<comment type="caution">
    <text evidence="2">The sequence shown here is derived from an EMBL/GenBank/DDBJ whole genome shotgun (WGS) entry which is preliminary data.</text>
</comment>